<dbReference type="Gene3D" id="3.30.70.2330">
    <property type="match status" value="1"/>
</dbReference>
<keyword evidence="2" id="KW-0378">Hydrolase</keyword>
<feature type="domain" description="HIRAN" evidence="4">
    <location>
        <begin position="32"/>
        <end position="130"/>
    </location>
</feature>
<dbReference type="SMART" id="SM00910">
    <property type="entry name" value="HIRAN"/>
    <property type="match status" value="1"/>
</dbReference>
<dbReference type="GO" id="GO:0003676">
    <property type="term" value="F:nucleic acid binding"/>
    <property type="evidence" value="ECO:0007669"/>
    <property type="project" value="InterPro"/>
</dbReference>
<evidence type="ECO:0000313" key="5">
    <source>
        <dbReference type="EMBL" id="CAG4884101.1"/>
    </source>
</evidence>
<comment type="caution">
    <text evidence="5">The sequence shown here is derived from an EMBL/GenBank/DDBJ whole genome shotgun (WGS) entry which is preliminary data.</text>
</comment>
<dbReference type="AlphaFoldDB" id="A0A916J525"/>
<evidence type="ECO:0000259" key="4">
    <source>
        <dbReference type="SMART" id="SM00910"/>
    </source>
</evidence>
<dbReference type="GO" id="GO:0016818">
    <property type="term" value="F:hydrolase activity, acting on acid anhydrides, in phosphorus-containing anhydrides"/>
    <property type="evidence" value="ECO:0007669"/>
    <property type="project" value="InterPro"/>
</dbReference>
<evidence type="ECO:0000256" key="3">
    <source>
        <dbReference type="SAM" id="SignalP"/>
    </source>
</evidence>
<dbReference type="Proteomes" id="UP000742786">
    <property type="component" value="Unassembled WGS sequence"/>
</dbReference>
<dbReference type="GO" id="GO:0008270">
    <property type="term" value="F:zinc ion binding"/>
    <property type="evidence" value="ECO:0007669"/>
    <property type="project" value="InterPro"/>
</dbReference>
<dbReference type="EMBL" id="CAJQUM010000001">
    <property type="protein sequence ID" value="CAG4884101.1"/>
    <property type="molecule type" value="Genomic_DNA"/>
</dbReference>
<keyword evidence="6" id="KW-1185">Reference proteome</keyword>
<reference evidence="5" key="1">
    <citation type="submission" date="2021-04" db="EMBL/GenBank/DDBJ databases">
        <authorList>
            <person name="Hornung B."/>
        </authorList>
    </citation>
    <scope>NUCLEOTIDE SEQUENCE</scope>
    <source>
        <strain evidence="5">G5G6</strain>
    </source>
</reference>
<proteinExistence type="predicted"/>
<evidence type="ECO:0000256" key="1">
    <source>
        <dbReference type="ARBA" id="ARBA00022723"/>
    </source>
</evidence>
<feature type="chain" id="PRO_5037782108" evidence="3">
    <location>
        <begin position="28"/>
        <end position="130"/>
    </location>
</feature>
<gene>
    <name evidence="5" type="ORF">GTOL_11984</name>
</gene>
<keyword evidence="1" id="KW-0479">Metal-binding</keyword>
<feature type="signal peptide" evidence="3">
    <location>
        <begin position="1"/>
        <end position="27"/>
    </location>
</feature>
<evidence type="ECO:0000313" key="6">
    <source>
        <dbReference type="Proteomes" id="UP000742786"/>
    </source>
</evidence>
<accession>A0A916J525</accession>
<sequence>MKRASSGLKMRSLLISLLALLCFNAQAQAIRLLVQSSPLAGFSHYDAAANFEAMKVGDVLTLVREADNPHDVNAVRVEWHGVKLGYLPRRENRAVAMEMDRGGKIEVRVACLRQHPNPRERLLIDVFAVL</sequence>
<protein>
    <submittedName>
        <fullName evidence="5">HIRAN protein</fullName>
    </submittedName>
</protein>
<organism evidence="5 6">
    <name type="scientific">Georgfuchsia toluolica</name>
    <dbReference type="NCBI Taxonomy" id="424218"/>
    <lineage>
        <taxon>Bacteria</taxon>
        <taxon>Pseudomonadati</taxon>
        <taxon>Pseudomonadota</taxon>
        <taxon>Betaproteobacteria</taxon>
        <taxon>Nitrosomonadales</taxon>
        <taxon>Sterolibacteriaceae</taxon>
        <taxon>Georgfuchsia</taxon>
    </lineage>
</organism>
<name>A0A916J525_9PROT</name>
<dbReference type="InterPro" id="IPR014905">
    <property type="entry name" value="HIRAN"/>
</dbReference>
<dbReference type="Pfam" id="PF08797">
    <property type="entry name" value="HIRAN"/>
    <property type="match status" value="1"/>
</dbReference>
<keyword evidence="3" id="KW-0732">Signal</keyword>
<evidence type="ECO:0000256" key="2">
    <source>
        <dbReference type="ARBA" id="ARBA00022801"/>
    </source>
</evidence>